<dbReference type="Proteomes" id="UP000765509">
    <property type="component" value="Unassembled WGS sequence"/>
</dbReference>
<keyword evidence="2" id="KW-1185">Reference proteome</keyword>
<comment type="caution">
    <text evidence="1">The sequence shown here is derived from an EMBL/GenBank/DDBJ whole genome shotgun (WGS) entry which is preliminary data.</text>
</comment>
<evidence type="ECO:0000313" key="2">
    <source>
        <dbReference type="Proteomes" id="UP000765509"/>
    </source>
</evidence>
<accession>A0A9Q3GCH7</accession>
<organism evidence="1 2">
    <name type="scientific">Austropuccinia psidii MF-1</name>
    <dbReference type="NCBI Taxonomy" id="1389203"/>
    <lineage>
        <taxon>Eukaryota</taxon>
        <taxon>Fungi</taxon>
        <taxon>Dikarya</taxon>
        <taxon>Basidiomycota</taxon>
        <taxon>Pucciniomycotina</taxon>
        <taxon>Pucciniomycetes</taxon>
        <taxon>Pucciniales</taxon>
        <taxon>Sphaerophragmiaceae</taxon>
        <taxon>Austropuccinia</taxon>
    </lineage>
</organism>
<dbReference type="AlphaFoldDB" id="A0A9Q3GCH7"/>
<reference evidence="1" key="1">
    <citation type="submission" date="2021-03" db="EMBL/GenBank/DDBJ databases">
        <title>Draft genome sequence of rust myrtle Austropuccinia psidii MF-1, a brazilian biotype.</title>
        <authorList>
            <person name="Quecine M.C."/>
            <person name="Pachon D.M.R."/>
            <person name="Bonatelli M.L."/>
            <person name="Correr F.H."/>
            <person name="Franceschini L.M."/>
            <person name="Leite T.F."/>
            <person name="Margarido G.R.A."/>
            <person name="Almeida C.A."/>
            <person name="Ferrarezi J.A."/>
            <person name="Labate C.A."/>
        </authorList>
    </citation>
    <scope>NUCLEOTIDE SEQUENCE</scope>
    <source>
        <strain evidence="1">MF-1</strain>
    </source>
</reference>
<evidence type="ECO:0000313" key="1">
    <source>
        <dbReference type="EMBL" id="MBW0462578.1"/>
    </source>
</evidence>
<protein>
    <submittedName>
        <fullName evidence="1">Uncharacterized protein</fullName>
    </submittedName>
</protein>
<sequence>MAKSSMDTIFQSMASGNHQRTPTQLPARSPLTLRGRFLFPQFTLYSRFHKWCIYGIIYYYAPFLLSNPMVTFSGPKLIPKSITIFEGGPFRYSVWQFPGGYQKIIQGTQPPVPAEFGLSFSHQDYSKGNSQRLSIFSIIVKESSTQHSLDNSIGPYR</sequence>
<gene>
    <name evidence="1" type="ORF">O181_002293</name>
</gene>
<name>A0A9Q3GCH7_9BASI</name>
<dbReference type="EMBL" id="AVOT02000379">
    <property type="protein sequence ID" value="MBW0462578.1"/>
    <property type="molecule type" value="Genomic_DNA"/>
</dbReference>
<proteinExistence type="predicted"/>